<dbReference type="Pfam" id="PF07876">
    <property type="entry name" value="Dabb"/>
    <property type="match status" value="1"/>
</dbReference>
<feature type="chain" id="PRO_5002631168" description="Stress-response A/B barrel domain-containing protein" evidence="1">
    <location>
        <begin position="28"/>
        <end position="145"/>
    </location>
</feature>
<evidence type="ECO:0000256" key="1">
    <source>
        <dbReference type="SAM" id="SignalP"/>
    </source>
</evidence>
<evidence type="ECO:0000313" key="3">
    <source>
        <dbReference type="EMBL" id="EAW29855.1"/>
    </source>
</evidence>
<dbReference type="InterPro" id="IPR013097">
    <property type="entry name" value="Dabb"/>
</dbReference>
<dbReference type="EMBL" id="AAVT01000013">
    <property type="protein sequence ID" value="EAW29855.1"/>
    <property type="molecule type" value="Genomic_DNA"/>
</dbReference>
<reference evidence="3 4" key="1">
    <citation type="journal article" date="2010" name="J. Bacteriol.">
        <title>Genome sequence of the oligotrophic marine Gammaproteobacterium HTCC2143, isolated from the Oregon Coast.</title>
        <authorList>
            <person name="Oh H.M."/>
            <person name="Kang I."/>
            <person name="Ferriera S."/>
            <person name="Giovannoni S.J."/>
            <person name="Cho J.C."/>
        </authorList>
    </citation>
    <scope>NUCLEOTIDE SEQUENCE [LARGE SCALE GENOMIC DNA]</scope>
    <source>
        <strain evidence="3 4">HTCC2143</strain>
    </source>
</reference>
<evidence type="ECO:0000259" key="2">
    <source>
        <dbReference type="PROSITE" id="PS51502"/>
    </source>
</evidence>
<dbReference type="SMART" id="SM00886">
    <property type="entry name" value="Dabb"/>
    <property type="match status" value="1"/>
</dbReference>
<evidence type="ECO:0000313" key="4">
    <source>
        <dbReference type="Proteomes" id="UP000004931"/>
    </source>
</evidence>
<organism evidence="3 4">
    <name type="scientific">marine gamma proteobacterium HTCC2143</name>
    <dbReference type="NCBI Taxonomy" id="247633"/>
    <lineage>
        <taxon>Bacteria</taxon>
        <taxon>Pseudomonadati</taxon>
        <taxon>Pseudomonadota</taxon>
        <taxon>Gammaproteobacteria</taxon>
        <taxon>Cellvibrionales</taxon>
        <taxon>Spongiibacteraceae</taxon>
        <taxon>BD1-7 clade</taxon>
    </lineage>
</organism>
<dbReference type="PROSITE" id="PS51502">
    <property type="entry name" value="S_R_A_B_BARREL"/>
    <property type="match status" value="1"/>
</dbReference>
<dbReference type="STRING" id="247633.GP2143_11669"/>
<dbReference type="AlphaFoldDB" id="A0YGY0"/>
<accession>A0YGY0</accession>
<keyword evidence="1" id="KW-0732">Signal</keyword>
<sequence>MKNCIPLRIAATLLMLSTIMSTSIVHASAAEENSSVNSDIPVVHTVLFWFKSETTAETVAKITSIASSYGSLPMVRAVYVGDSLPSEREVVDDSFGIAITLLFDSAKDLQAYNVDPEHARKSKQILPYVTRGVIYDFYDRAQTYK</sequence>
<dbReference type="SUPFAM" id="SSF54909">
    <property type="entry name" value="Dimeric alpha+beta barrel"/>
    <property type="match status" value="1"/>
</dbReference>
<name>A0YGY0_9GAMM</name>
<protein>
    <recommendedName>
        <fullName evidence="2">Stress-response A/B barrel domain-containing protein</fullName>
    </recommendedName>
</protein>
<dbReference type="OrthoDB" id="7189263at2"/>
<keyword evidence="4" id="KW-1185">Reference proteome</keyword>
<feature type="signal peptide" evidence="1">
    <location>
        <begin position="1"/>
        <end position="27"/>
    </location>
</feature>
<dbReference type="InterPro" id="IPR011008">
    <property type="entry name" value="Dimeric_a/b-barrel"/>
</dbReference>
<feature type="domain" description="Stress-response A/B barrel" evidence="2">
    <location>
        <begin position="42"/>
        <end position="137"/>
    </location>
</feature>
<gene>
    <name evidence="3" type="ORF">GP2143_11669</name>
</gene>
<dbReference type="Proteomes" id="UP000004931">
    <property type="component" value="Unassembled WGS sequence"/>
</dbReference>
<dbReference type="Gene3D" id="3.30.70.100">
    <property type="match status" value="1"/>
</dbReference>
<proteinExistence type="predicted"/>
<comment type="caution">
    <text evidence="3">The sequence shown here is derived from an EMBL/GenBank/DDBJ whole genome shotgun (WGS) entry which is preliminary data.</text>
</comment>